<name>A0A9W9NHR0_9EURO</name>
<dbReference type="PANTHER" id="PTHR47785">
    <property type="entry name" value="ZN(II)2CYS6 TRANSCRIPTION FACTOR (EUROFUNG)-RELATED-RELATED"/>
    <property type="match status" value="1"/>
</dbReference>
<reference evidence="1" key="2">
    <citation type="journal article" date="2023" name="IMA Fungus">
        <title>Comparative genomic study of the Penicillium genus elucidates a diverse pangenome and 15 lateral gene transfer events.</title>
        <authorList>
            <person name="Petersen C."/>
            <person name="Sorensen T."/>
            <person name="Nielsen M.R."/>
            <person name="Sondergaard T.E."/>
            <person name="Sorensen J.L."/>
            <person name="Fitzpatrick D.A."/>
            <person name="Frisvad J.C."/>
            <person name="Nielsen K.L."/>
        </authorList>
    </citation>
    <scope>NUCLEOTIDE SEQUENCE</scope>
    <source>
        <strain evidence="1">IBT 19713</strain>
    </source>
</reference>
<keyword evidence="2" id="KW-1185">Reference proteome</keyword>
<accession>A0A9W9NHR0</accession>
<dbReference type="CDD" id="cd12148">
    <property type="entry name" value="fungal_TF_MHR"/>
    <property type="match status" value="1"/>
</dbReference>
<dbReference type="OrthoDB" id="4356994at2759"/>
<dbReference type="PANTHER" id="PTHR47785:SF5">
    <property type="entry name" value="ZN(II)2CYS6 TRANSCRIPTION FACTOR (EUROFUNG)"/>
    <property type="match status" value="1"/>
</dbReference>
<dbReference type="EMBL" id="JAPQKS010000007">
    <property type="protein sequence ID" value="KAJ5220201.1"/>
    <property type="molecule type" value="Genomic_DNA"/>
</dbReference>
<dbReference type="GeneID" id="83206004"/>
<protein>
    <submittedName>
        <fullName evidence="1">Uncharacterized protein</fullName>
    </submittedName>
</protein>
<proteinExistence type="predicted"/>
<dbReference type="Proteomes" id="UP001150941">
    <property type="component" value="Unassembled WGS sequence"/>
</dbReference>
<dbReference type="RefSeq" id="XP_058327031.1">
    <property type="nucleotide sequence ID" value="XM_058478701.1"/>
</dbReference>
<dbReference type="InterPro" id="IPR053181">
    <property type="entry name" value="EcdB-like_regulator"/>
</dbReference>
<evidence type="ECO:0000313" key="1">
    <source>
        <dbReference type="EMBL" id="KAJ5220201.1"/>
    </source>
</evidence>
<dbReference type="AlphaFoldDB" id="A0A9W9NHR0"/>
<organism evidence="1 2">
    <name type="scientific">Penicillium chermesinum</name>
    <dbReference type="NCBI Taxonomy" id="63820"/>
    <lineage>
        <taxon>Eukaryota</taxon>
        <taxon>Fungi</taxon>
        <taxon>Dikarya</taxon>
        <taxon>Ascomycota</taxon>
        <taxon>Pezizomycotina</taxon>
        <taxon>Eurotiomycetes</taxon>
        <taxon>Eurotiomycetidae</taxon>
        <taxon>Eurotiales</taxon>
        <taxon>Aspergillaceae</taxon>
        <taxon>Penicillium</taxon>
    </lineage>
</organism>
<sequence>MEYSDVKFKKKRESRKRALTACETCRLRKTRSESTDIRQQLDHITNLLEDLKYEKGPDVPLISSFRGTLSGSTGDTLNLTTRITDSFSGDPVRNTTSVDHVQDSHHDPRILFTACSPEILIRWRVFRNVISEGDRHIQSFILDSIGQQPRWPTNLPPKRTNPSLSVANLQHMCEKYVMVPHRFHPVIDMDELRLYAHEVTVQGLGWDGKSCLVLLACALACCSSPIVSLDDYPDFGNMPELPPSEVDMEQADFYFEAAMQRMGFLSTSPIDIQCFILAGMFHRYTSHALDAWFCFQQASCRLDIRLRSLRREEWVADGNYHNLEARLYWSCMHNEQCVDLSKFQEP</sequence>
<evidence type="ECO:0000313" key="2">
    <source>
        <dbReference type="Proteomes" id="UP001150941"/>
    </source>
</evidence>
<reference evidence="1" key="1">
    <citation type="submission" date="2022-11" db="EMBL/GenBank/DDBJ databases">
        <authorList>
            <person name="Petersen C."/>
        </authorList>
    </citation>
    <scope>NUCLEOTIDE SEQUENCE</scope>
    <source>
        <strain evidence="1">IBT 19713</strain>
    </source>
</reference>
<comment type="caution">
    <text evidence="1">The sequence shown here is derived from an EMBL/GenBank/DDBJ whole genome shotgun (WGS) entry which is preliminary data.</text>
</comment>
<gene>
    <name evidence="1" type="ORF">N7468_009405</name>
</gene>